<evidence type="ECO:0000256" key="3">
    <source>
        <dbReference type="ARBA" id="ARBA00023125"/>
    </source>
</evidence>
<evidence type="ECO:0000259" key="6">
    <source>
        <dbReference type="PROSITE" id="PS01124"/>
    </source>
</evidence>
<dbReference type="InterPro" id="IPR020449">
    <property type="entry name" value="Tscrpt_reg_AraC-type_HTH"/>
</dbReference>
<keyword evidence="3" id="KW-0238">DNA-binding</keyword>
<comment type="subcellular location">
    <subcellularLocation>
        <location evidence="1">Cytoplasm</location>
    </subcellularLocation>
</comment>
<dbReference type="SUPFAM" id="SSF46689">
    <property type="entry name" value="Homeodomain-like"/>
    <property type="match status" value="2"/>
</dbReference>
<dbReference type="PROSITE" id="PS01124">
    <property type="entry name" value="HTH_ARAC_FAMILY_2"/>
    <property type="match status" value="1"/>
</dbReference>
<reference evidence="8" key="1">
    <citation type="journal article" date="2014" name="Genome Announc.">
        <title>Complete Genome Sequence of the Highly Transformable Pseudomonas stutzeri Strain 28a24.</title>
        <authorList>
            <person name="Smith B.A."/>
            <person name="Dougherty K.M."/>
            <person name="Baltrus D.A."/>
        </authorList>
    </citation>
    <scope>NUCLEOTIDE SEQUENCE [LARGE SCALE GENOMIC DNA]</scope>
    <source>
        <strain evidence="8">28a24</strain>
    </source>
</reference>
<dbReference type="PANTHER" id="PTHR46796:SF14">
    <property type="entry name" value="TRANSCRIPTIONAL REGULATORY PROTEIN"/>
    <property type="match status" value="1"/>
</dbReference>
<keyword evidence="4" id="KW-0804">Transcription</keyword>
<evidence type="ECO:0000256" key="1">
    <source>
        <dbReference type="ARBA" id="ARBA00004496"/>
    </source>
</evidence>
<evidence type="ECO:0000313" key="8">
    <source>
        <dbReference type="Proteomes" id="UP000019522"/>
    </source>
</evidence>
<name>W8R7H4_STUST</name>
<protein>
    <submittedName>
        <fullName evidence="7">AraC family transcriptional regulator</fullName>
    </submittedName>
</protein>
<proteinExistence type="predicted"/>
<evidence type="ECO:0000256" key="2">
    <source>
        <dbReference type="ARBA" id="ARBA00023015"/>
    </source>
</evidence>
<dbReference type="InterPro" id="IPR018062">
    <property type="entry name" value="HTH_AraC-typ_CS"/>
</dbReference>
<dbReference type="PATRIC" id="fig|316.77.peg.2097"/>
<dbReference type="GO" id="GO:0005737">
    <property type="term" value="C:cytoplasm"/>
    <property type="evidence" value="ECO:0007669"/>
    <property type="project" value="UniProtKB-SubCell"/>
</dbReference>
<dbReference type="GO" id="GO:0043565">
    <property type="term" value="F:sequence-specific DNA binding"/>
    <property type="evidence" value="ECO:0007669"/>
    <property type="project" value="InterPro"/>
</dbReference>
<dbReference type="KEGG" id="pstt:CH92_10480"/>
<gene>
    <name evidence="7" type="ORF">CH92_10480</name>
</gene>
<evidence type="ECO:0000313" key="7">
    <source>
        <dbReference type="EMBL" id="AHL75508.1"/>
    </source>
</evidence>
<keyword evidence="2" id="KW-0805">Transcription regulation</keyword>
<evidence type="ECO:0000256" key="4">
    <source>
        <dbReference type="ARBA" id="ARBA00023163"/>
    </source>
</evidence>
<evidence type="ECO:0000256" key="5">
    <source>
        <dbReference type="ARBA" id="ARBA00037345"/>
    </source>
</evidence>
<feature type="domain" description="HTH araC/xylS-type" evidence="6">
    <location>
        <begin position="66"/>
        <end position="164"/>
    </location>
</feature>
<dbReference type="RefSeq" id="WP_025241698.1">
    <property type="nucleotide sequence ID" value="NZ_CP007441.1"/>
</dbReference>
<dbReference type="PANTHER" id="PTHR46796">
    <property type="entry name" value="HTH-TYPE TRANSCRIPTIONAL ACTIVATOR RHAS-RELATED"/>
    <property type="match status" value="1"/>
</dbReference>
<dbReference type="GO" id="GO:0009893">
    <property type="term" value="P:positive regulation of metabolic process"/>
    <property type="evidence" value="ECO:0007669"/>
    <property type="project" value="UniProtKB-ARBA"/>
</dbReference>
<accession>W8R7H4</accession>
<reference evidence="7 8" key="2">
    <citation type="submission" date="2014-03" db="EMBL/GenBank/DDBJ databases">
        <authorList>
            <person name="Baltrus D."/>
            <person name="Dougherty K."/>
        </authorList>
    </citation>
    <scope>NUCLEOTIDE SEQUENCE</scope>
    <source>
        <strain evidence="7 8">28a24</strain>
    </source>
</reference>
<dbReference type="InterPro" id="IPR009057">
    <property type="entry name" value="Homeodomain-like_sf"/>
</dbReference>
<dbReference type="InterPro" id="IPR050204">
    <property type="entry name" value="AraC_XylS_family_regulators"/>
</dbReference>
<dbReference type="PROSITE" id="PS00041">
    <property type="entry name" value="HTH_ARAC_FAMILY_1"/>
    <property type="match status" value="2"/>
</dbReference>
<dbReference type="PRINTS" id="PR00032">
    <property type="entry name" value="HTHARAC"/>
</dbReference>
<organism evidence="7 8">
    <name type="scientific">Stutzerimonas stutzeri</name>
    <name type="common">Pseudomonas stutzeri</name>
    <dbReference type="NCBI Taxonomy" id="316"/>
    <lineage>
        <taxon>Bacteria</taxon>
        <taxon>Pseudomonadati</taxon>
        <taxon>Pseudomonadota</taxon>
        <taxon>Gammaproteobacteria</taxon>
        <taxon>Pseudomonadales</taxon>
        <taxon>Pseudomonadaceae</taxon>
        <taxon>Stutzerimonas</taxon>
    </lineage>
</organism>
<dbReference type="Proteomes" id="UP000019522">
    <property type="component" value="Chromosome"/>
</dbReference>
<dbReference type="EMBL" id="CP007441">
    <property type="protein sequence ID" value="AHL75508.1"/>
    <property type="molecule type" value="Genomic_DNA"/>
</dbReference>
<sequence>MNTATLDTETYHLALSLHAVLESDERSDPDTLCQVGRRLCQHLLERYQTQASVSQERIALAPWQERKAKEILAGSVHAKLFIADVAEQCAMSRSHFSRAFKKATGMSPQDWSLQWRVRRAQELLADGSLSLCRISLECGFADQSHFSRMFSKLVGTTPKRWQREQLQLNND</sequence>
<dbReference type="OrthoDB" id="110167at2"/>
<dbReference type="Pfam" id="PF12833">
    <property type="entry name" value="HTH_18"/>
    <property type="match status" value="1"/>
</dbReference>
<dbReference type="InterPro" id="IPR018060">
    <property type="entry name" value="HTH_AraC"/>
</dbReference>
<dbReference type="Gene3D" id="1.10.10.60">
    <property type="entry name" value="Homeodomain-like"/>
    <property type="match status" value="2"/>
</dbReference>
<dbReference type="AlphaFoldDB" id="W8R7H4"/>
<dbReference type="SMART" id="SM00342">
    <property type="entry name" value="HTH_ARAC"/>
    <property type="match status" value="1"/>
</dbReference>
<comment type="function">
    <text evidence="5">Regulatory protein of the TOL plasmid xyl operons. XylS activates the xylXYZLTEGFJQKIH operon required for the degradation of toluene, m-xylene and p-xylene.</text>
</comment>
<dbReference type="GO" id="GO:0003700">
    <property type="term" value="F:DNA-binding transcription factor activity"/>
    <property type="evidence" value="ECO:0007669"/>
    <property type="project" value="InterPro"/>
</dbReference>